<keyword evidence="8" id="KW-0675">Receptor</keyword>
<keyword evidence="5" id="KW-0552">Olfaction</keyword>
<dbReference type="GeneID" id="117237817"/>
<keyword evidence="9" id="KW-0807">Transducer</keyword>
<keyword evidence="6 10" id="KW-1133">Transmembrane helix</keyword>
<evidence type="ECO:0000256" key="4">
    <source>
        <dbReference type="ARBA" id="ARBA00022692"/>
    </source>
</evidence>
<evidence type="ECO:0000256" key="7">
    <source>
        <dbReference type="ARBA" id="ARBA00023136"/>
    </source>
</evidence>
<evidence type="ECO:0000313" key="11">
    <source>
        <dbReference type="Proteomes" id="UP000504631"/>
    </source>
</evidence>
<feature type="transmembrane region" description="Helical" evidence="10">
    <location>
        <begin position="79"/>
        <end position="102"/>
    </location>
</feature>
<feature type="transmembrane region" description="Helical" evidence="10">
    <location>
        <begin position="224"/>
        <end position="243"/>
    </location>
</feature>
<evidence type="ECO:0000256" key="9">
    <source>
        <dbReference type="ARBA" id="ARBA00023224"/>
    </source>
</evidence>
<dbReference type="GO" id="GO:0007165">
    <property type="term" value="P:signal transduction"/>
    <property type="evidence" value="ECO:0007669"/>
    <property type="project" value="UniProtKB-KW"/>
</dbReference>
<keyword evidence="2" id="KW-1003">Cell membrane</keyword>
<proteinExistence type="predicted"/>
<dbReference type="AlphaFoldDB" id="A0A6J3KXE7"/>
<dbReference type="InterPro" id="IPR004117">
    <property type="entry name" value="7tm6_olfct_rcpt"/>
</dbReference>
<keyword evidence="11" id="KW-1185">Reference proteome</keyword>
<evidence type="ECO:0000256" key="6">
    <source>
        <dbReference type="ARBA" id="ARBA00022989"/>
    </source>
</evidence>
<evidence type="ECO:0000256" key="10">
    <source>
        <dbReference type="SAM" id="Phobius"/>
    </source>
</evidence>
<dbReference type="GO" id="GO:0004984">
    <property type="term" value="F:olfactory receptor activity"/>
    <property type="evidence" value="ECO:0007669"/>
    <property type="project" value="InterPro"/>
</dbReference>
<dbReference type="Pfam" id="PF02949">
    <property type="entry name" value="7tm_6"/>
    <property type="match status" value="1"/>
</dbReference>
<dbReference type="KEGG" id="bvk:117237817"/>
<feature type="transmembrane region" description="Helical" evidence="10">
    <location>
        <begin position="131"/>
        <end position="152"/>
    </location>
</feature>
<name>A0A6J3KXE7_9HYME</name>
<comment type="subcellular location">
    <subcellularLocation>
        <location evidence="1">Cell membrane</location>
        <topology evidence="1">Multi-pass membrane protein</topology>
    </subcellularLocation>
</comment>
<feature type="transmembrane region" description="Helical" evidence="10">
    <location>
        <begin position="194"/>
        <end position="218"/>
    </location>
</feature>
<evidence type="ECO:0000256" key="2">
    <source>
        <dbReference type="ARBA" id="ARBA00022475"/>
    </source>
</evidence>
<dbReference type="PANTHER" id="PTHR21137:SF35">
    <property type="entry name" value="ODORANT RECEPTOR 19A-RELATED"/>
    <property type="match status" value="1"/>
</dbReference>
<accession>A0A6J3KXE7</accession>
<evidence type="ECO:0000256" key="5">
    <source>
        <dbReference type="ARBA" id="ARBA00022725"/>
    </source>
</evidence>
<protein>
    <submittedName>
        <fullName evidence="12">Uncharacterized protein LOC117237817</fullName>
    </submittedName>
</protein>
<reference evidence="12" key="1">
    <citation type="submission" date="2025-08" db="UniProtKB">
        <authorList>
            <consortium name="RefSeq"/>
        </authorList>
    </citation>
    <scope>IDENTIFICATION</scope>
    <source>
        <tissue evidence="12">Muscle</tissue>
    </source>
</reference>
<gene>
    <name evidence="12" type="primary">LOC117237817</name>
</gene>
<keyword evidence="3" id="KW-0716">Sensory transduction</keyword>
<dbReference type="GO" id="GO:0005886">
    <property type="term" value="C:plasma membrane"/>
    <property type="evidence" value="ECO:0007669"/>
    <property type="project" value="UniProtKB-SubCell"/>
</dbReference>
<keyword evidence="7 10" id="KW-0472">Membrane</keyword>
<dbReference type="RefSeq" id="XP_033358068.1">
    <property type="nucleotide sequence ID" value="XM_033502177.1"/>
</dbReference>
<evidence type="ECO:0000256" key="3">
    <source>
        <dbReference type="ARBA" id="ARBA00022606"/>
    </source>
</evidence>
<evidence type="ECO:0000313" key="12">
    <source>
        <dbReference type="RefSeq" id="XP_033358068.1"/>
    </source>
</evidence>
<evidence type="ECO:0000256" key="8">
    <source>
        <dbReference type="ARBA" id="ARBA00023170"/>
    </source>
</evidence>
<keyword evidence="4 10" id="KW-0812">Transmembrane</keyword>
<sequence length="289" mass="33166">MYLSVYGYKSNCGSDCYMFHQSRFPASKFLFTSTLRLIEKDTRFNNGLQHVVEEMTVCVKQAREYEMEIFSKHIARCSVFYASSMVCIYLTATAFSIGPAALPLSFPSEAEYPFSVNYTPVYVIIYTQQSILSYQCAAHICLSMFGSLLLWFTAARFQCLAMELKKTSDVSTLIVCVEKQLYLRRYAKEVVDNLRYIVLYAIGVSTSALTLCGIILLVDVPPMVKIQFVTLCLTLLTEIYVYAWSADYMKDMVNQVLLFKCKERGSNMTTFIDETLIIFMKRFDIQKDI</sequence>
<evidence type="ECO:0000256" key="1">
    <source>
        <dbReference type="ARBA" id="ARBA00004651"/>
    </source>
</evidence>
<dbReference type="Proteomes" id="UP000504631">
    <property type="component" value="Unplaced"/>
</dbReference>
<dbReference type="GO" id="GO:0005549">
    <property type="term" value="F:odorant binding"/>
    <property type="evidence" value="ECO:0007669"/>
    <property type="project" value="InterPro"/>
</dbReference>
<dbReference type="PANTHER" id="PTHR21137">
    <property type="entry name" value="ODORANT RECEPTOR"/>
    <property type="match status" value="1"/>
</dbReference>
<organism evidence="11 12">
    <name type="scientific">Bombus vosnesenskii</name>
    <dbReference type="NCBI Taxonomy" id="207650"/>
    <lineage>
        <taxon>Eukaryota</taxon>
        <taxon>Metazoa</taxon>
        <taxon>Ecdysozoa</taxon>
        <taxon>Arthropoda</taxon>
        <taxon>Hexapoda</taxon>
        <taxon>Insecta</taxon>
        <taxon>Pterygota</taxon>
        <taxon>Neoptera</taxon>
        <taxon>Endopterygota</taxon>
        <taxon>Hymenoptera</taxon>
        <taxon>Apocrita</taxon>
        <taxon>Aculeata</taxon>
        <taxon>Apoidea</taxon>
        <taxon>Anthophila</taxon>
        <taxon>Apidae</taxon>
        <taxon>Bombus</taxon>
        <taxon>Pyrobombus</taxon>
    </lineage>
</organism>